<accession>A0A514DIZ4</accession>
<dbReference type="RefSeq" id="YP_010002909.1">
    <property type="nucleotide sequence ID" value="NC_053249.1"/>
</dbReference>
<dbReference type="GeneID" id="63027464"/>
<gene>
    <name evidence="1" type="primary">71</name>
    <name evidence="1" type="ORF">SEA_VERITY_71</name>
</gene>
<organism evidence="1 2">
    <name type="scientific">Gordonia phage Verity</name>
    <dbReference type="NCBI Taxonomy" id="2591211"/>
    <lineage>
        <taxon>Viruses</taxon>
        <taxon>Duplodnaviria</taxon>
        <taxon>Heunggongvirae</taxon>
        <taxon>Uroviricota</taxon>
        <taxon>Caudoviricetes</taxon>
        <taxon>Stackebrandtviridae</taxon>
        <taxon>Schenleyvirinae</taxon>
        <taxon>Zitchvirus</taxon>
        <taxon>Zitchvirus verity</taxon>
    </lineage>
</organism>
<proteinExistence type="predicted"/>
<sequence length="63" mass="6841">MSHASDTLRRLLTDPRFKIGPGPRVTLKAVLAEHDAAQALADLWNDVDEPAGHDLHEALNSDA</sequence>
<dbReference type="EMBL" id="MK937611">
    <property type="protein sequence ID" value="QDH93557.1"/>
    <property type="molecule type" value="Genomic_DNA"/>
</dbReference>
<keyword evidence="2" id="KW-1185">Reference proteome</keyword>
<protein>
    <submittedName>
        <fullName evidence="1">Uncharacterized protein</fullName>
    </submittedName>
</protein>
<dbReference type="KEGG" id="vg:63027464"/>
<name>A0A514DIZ4_9CAUD</name>
<dbReference type="Proteomes" id="UP000317598">
    <property type="component" value="Segment"/>
</dbReference>
<evidence type="ECO:0000313" key="1">
    <source>
        <dbReference type="EMBL" id="QDH93557.1"/>
    </source>
</evidence>
<reference evidence="1 2" key="1">
    <citation type="submission" date="2019-05" db="EMBL/GenBank/DDBJ databases">
        <authorList>
            <person name="Hammer B.W."/>
            <person name="Akkineni S.H."/>
            <person name="Damazo I.J."/>
            <person name="Graziano A."/>
            <person name="Haggerty C.V."/>
            <person name="Harikumar N."/>
            <person name="Renninger T.L."/>
            <person name="Turner B.S."/>
            <person name="Zhang J.L."/>
            <person name="Butela K.A."/>
            <person name="Garlena R.A."/>
            <person name="Russell D.A."/>
            <person name="Pope W.H."/>
            <person name="Jacobs-Sera D."/>
            <person name="Hatfull G.F."/>
        </authorList>
    </citation>
    <scope>NUCLEOTIDE SEQUENCE [LARGE SCALE GENOMIC DNA]</scope>
</reference>
<evidence type="ECO:0000313" key="2">
    <source>
        <dbReference type="Proteomes" id="UP000317598"/>
    </source>
</evidence>